<reference evidence="1" key="1">
    <citation type="submission" date="2022-09" db="EMBL/GenBank/DDBJ databases">
        <title>Rhodovastum sp. nov. RN2-1 isolated from soil in Seongnam, South Korea.</title>
        <authorList>
            <person name="Le N.T."/>
        </authorList>
    </citation>
    <scope>NUCLEOTIDE SEQUENCE</scope>
    <source>
        <strain evidence="1">RN2-1</strain>
    </source>
</reference>
<sequence>MAQMQLMKMQAARIDDVLARLDLPAPTSALLAGCEDAAAAFVALEAKGLLADASKWAAHALPKREAVWWACMCTRHTAPADQPAAERGLVQAAEQWVRKPTDENRRAAFALAQEAGFTTPEAWAAVAAFWSGESMSPLGQPVVPPPPDAAGRAVAGAVALAAVRIHPERHADRLTKFLQSARDIAGGGPGHIGPEEP</sequence>
<protein>
    <submittedName>
        <fullName evidence="1">Uncharacterized protein</fullName>
    </submittedName>
</protein>
<gene>
    <name evidence="1" type="ORF">OL599_04875</name>
</gene>
<organism evidence="1 2">
    <name type="scientific">Limobrevibacterium gyesilva</name>
    <dbReference type="NCBI Taxonomy" id="2991712"/>
    <lineage>
        <taxon>Bacteria</taxon>
        <taxon>Pseudomonadati</taxon>
        <taxon>Pseudomonadota</taxon>
        <taxon>Alphaproteobacteria</taxon>
        <taxon>Acetobacterales</taxon>
        <taxon>Acetobacteraceae</taxon>
        <taxon>Limobrevibacterium</taxon>
    </lineage>
</organism>
<dbReference type="Pfam" id="PF22011">
    <property type="entry name" value="DUF6931"/>
    <property type="match status" value="1"/>
</dbReference>
<evidence type="ECO:0000313" key="1">
    <source>
        <dbReference type="EMBL" id="MCW3473904.1"/>
    </source>
</evidence>
<reference evidence="1" key="2">
    <citation type="submission" date="2022-10" db="EMBL/GenBank/DDBJ databases">
        <authorList>
            <person name="Trinh H.N."/>
        </authorList>
    </citation>
    <scope>NUCLEOTIDE SEQUENCE</scope>
    <source>
        <strain evidence="1">RN2-1</strain>
    </source>
</reference>
<dbReference type="AlphaFoldDB" id="A0AA41YIT9"/>
<evidence type="ECO:0000313" key="2">
    <source>
        <dbReference type="Proteomes" id="UP001165679"/>
    </source>
</evidence>
<dbReference type="EMBL" id="JAPDNT010000002">
    <property type="protein sequence ID" value="MCW3473904.1"/>
    <property type="molecule type" value="Genomic_DNA"/>
</dbReference>
<keyword evidence="2" id="KW-1185">Reference proteome</keyword>
<proteinExistence type="predicted"/>
<dbReference type="InterPro" id="IPR053855">
    <property type="entry name" value="DUF6931"/>
</dbReference>
<name>A0AA41YIT9_9PROT</name>
<dbReference type="Proteomes" id="UP001165679">
    <property type="component" value="Unassembled WGS sequence"/>
</dbReference>
<dbReference type="RefSeq" id="WP_264712523.1">
    <property type="nucleotide sequence ID" value="NZ_JAPDNT010000002.1"/>
</dbReference>
<accession>A0AA41YIT9</accession>
<comment type="caution">
    <text evidence="1">The sequence shown here is derived from an EMBL/GenBank/DDBJ whole genome shotgun (WGS) entry which is preliminary data.</text>
</comment>